<dbReference type="Pfam" id="PF20151">
    <property type="entry name" value="DUF6533"/>
    <property type="match status" value="1"/>
</dbReference>
<gene>
    <name evidence="1" type="ORF">BD310DRAFT_919867</name>
</gene>
<evidence type="ECO:0000313" key="2">
    <source>
        <dbReference type="Proteomes" id="UP000292082"/>
    </source>
</evidence>
<organism evidence="1 2">
    <name type="scientific">Dichomitus squalens</name>
    <dbReference type="NCBI Taxonomy" id="114155"/>
    <lineage>
        <taxon>Eukaryota</taxon>
        <taxon>Fungi</taxon>
        <taxon>Dikarya</taxon>
        <taxon>Basidiomycota</taxon>
        <taxon>Agaricomycotina</taxon>
        <taxon>Agaricomycetes</taxon>
        <taxon>Polyporales</taxon>
        <taxon>Polyporaceae</taxon>
        <taxon>Dichomitus</taxon>
    </lineage>
</organism>
<protein>
    <submittedName>
        <fullName evidence="1">Uncharacterized protein</fullName>
    </submittedName>
</protein>
<sequence length="319" mass="35003">MSIFQASQIIADTISNYCVYSTIALFLYDSVITTANEVHCFWGRKLTGAAVLFWLNKYIAMLYFVWGLTTSFNSPLKVPAGDYSYLIAEQASLAIAQLLFLVWAALAGIRVYGLRKNWIISAAVFLLSAAPAGVNFSAYLYGFVAQDVPLLGGVVSDSSPLTIVKLSCLIASDCLVISATWFALSRRYNTRDIGERRGTISGVLLLDGEHHLEILALLNSLHFMFTMLSLDIVAFQNVSYITAFTTPLSTVLVSRFLLHLQSANLRSIDMSSSQPTTSQESSVVFERVVGSLGATILPNDYFVEEDYAGDLGYRNSVEA</sequence>
<proteinExistence type="predicted"/>
<keyword evidence="2" id="KW-1185">Reference proteome</keyword>
<dbReference type="Proteomes" id="UP000292082">
    <property type="component" value="Unassembled WGS sequence"/>
</dbReference>
<reference evidence="1 2" key="1">
    <citation type="submission" date="2019-01" db="EMBL/GenBank/DDBJ databases">
        <title>Draft genome sequences of three monokaryotic isolates of the white-rot basidiomycete fungus Dichomitus squalens.</title>
        <authorList>
            <consortium name="DOE Joint Genome Institute"/>
            <person name="Lopez S.C."/>
            <person name="Andreopoulos B."/>
            <person name="Pangilinan J."/>
            <person name="Lipzen A."/>
            <person name="Riley R."/>
            <person name="Ahrendt S."/>
            <person name="Ng V."/>
            <person name="Barry K."/>
            <person name="Daum C."/>
            <person name="Grigoriev I.V."/>
            <person name="Hilden K.S."/>
            <person name="Makela M.R."/>
            <person name="de Vries R.P."/>
        </authorList>
    </citation>
    <scope>NUCLEOTIDE SEQUENCE [LARGE SCALE GENOMIC DNA]</scope>
    <source>
        <strain evidence="1 2">CBS 464.89</strain>
    </source>
</reference>
<evidence type="ECO:0000313" key="1">
    <source>
        <dbReference type="EMBL" id="TBU61780.1"/>
    </source>
</evidence>
<dbReference type="AlphaFoldDB" id="A0A4Q9NSR2"/>
<dbReference type="EMBL" id="ML145096">
    <property type="protein sequence ID" value="TBU61780.1"/>
    <property type="molecule type" value="Genomic_DNA"/>
</dbReference>
<name>A0A4Q9NSR2_9APHY</name>
<accession>A0A4Q9NSR2</accession>
<dbReference type="InterPro" id="IPR045340">
    <property type="entry name" value="DUF6533"/>
</dbReference>